<evidence type="ECO:0000256" key="4">
    <source>
        <dbReference type="PROSITE-ProRule" id="PRU01161"/>
    </source>
</evidence>
<dbReference type="OrthoDB" id="630895at2759"/>
<dbReference type="GO" id="GO:0016020">
    <property type="term" value="C:membrane"/>
    <property type="evidence" value="ECO:0007669"/>
    <property type="project" value="TreeGrafter"/>
</dbReference>
<feature type="compositionally biased region" description="Polar residues" evidence="6">
    <location>
        <begin position="166"/>
        <end position="176"/>
    </location>
</feature>
<dbReference type="AlphaFoldDB" id="A0A5B8MJ12"/>
<dbReference type="EMBL" id="CP031035">
    <property type="protein sequence ID" value="QDZ19380.1"/>
    <property type="molecule type" value="Genomic_DNA"/>
</dbReference>
<dbReference type="EC" id="3.1.1.-" evidence="5"/>
<dbReference type="InterPro" id="IPR002641">
    <property type="entry name" value="PNPLA_dom"/>
</dbReference>
<keyword evidence="9" id="KW-1185">Reference proteome</keyword>
<feature type="short sequence motif" description="GXSXG" evidence="4">
    <location>
        <begin position="922"/>
        <end position="926"/>
    </location>
</feature>
<feature type="short sequence motif" description="DGA/G" evidence="4">
    <location>
        <begin position="1122"/>
        <end position="1124"/>
    </location>
</feature>
<dbReference type="STRING" id="1764295.A0A5B8MJ12"/>
<feature type="active site" description="Nucleophile" evidence="4">
    <location>
        <position position="924"/>
    </location>
</feature>
<comment type="function">
    <text evidence="5">Lipolytic acyl hydrolase (LAH).</text>
</comment>
<feature type="domain" description="PNPLA" evidence="7">
    <location>
        <begin position="872"/>
        <end position="1135"/>
    </location>
</feature>
<feature type="compositionally biased region" description="Basic and acidic residues" evidence="6">
    <location>
        <begin position="180"/>
        <end position="191"/>
    </location>
</feature>
<name>A0A5B8MJ12_9CHLO</name>
<keyword evidence="3 4" id="KW-0443">Lipid metabolism</keyword>
<organism evidence="8 9">
    <name type="scientific">Chloropicon primus</name>
    <dbReference type="NCBI Taxonomy" id="1764295"/>
    <lineage>
        <taxon>Eukaryota</taxon>
        <taxon>Viridiplantae</taxon>
        <taxon>Chlorophyta</taxon>
        <taxon>Chloropicophyceae</taxon>
        <taxon>Chloropicales</taxon>
        <taxon>Chloropicaceae</taxon>
        <taxon>Chloropicon</taxon>
    </lineage>
</organism>
<sequence>MASSIARVETLRRGAQGVTVSWSWKGVSSPSSSALITDLYLQVVPAKGTESLRRAVVDKLFSRWVRSEASEDLPTSAGNGQMIHFQVSEAEQGERKKRITLVPNCTYEISIGVITSERYVQRSNVSRVRLGFVVLCVAGSGDLSKSSRKSRRLDLGRSSLLCRATTTVEPPSTRLSGATRDPRGEASWHDEEGVKLAASSSSAGDHELSNSWNQAQGLSITALRMGDLEPVYHKCFSTYDYRDDFVSSSAVAQLYTELSEVGRIREIMSSKEEKHLWVIASCGGWEVSSKSKQLGSLLSNFVLDLGASEEEAKNLSEASLRKGSASGRGCRPFAFVGASPVSSTRAFLLPEWAKNGYTDAEIQVCLSFDEDNWFPAFKRTGGHWQVWTGVPEEARSDKTFERVRTSNDLKLRRNHVVINELEEICKHFAHLSDDRSFVPFDLTQFLHIIFDMIKGYDYGKDPAGPKGSDAIEGESPSLGIHDPECPSPRAFMGAVACLSVELESVLTKLLQNFPQLACQLVEAGAVEFLVARISMHCGFSKSGTANSLRLLVALASEKIEEAFSPRKHSGDGCPMLLEYSKNAQPRLLAEIHRRGGVLAASVNFERYWVEAAHSENPLPDYGLMQRLAVFMLQVAEMRTSVVSISFSRENRFGERQSFAVNAIQSRLPISPKCKVVHPKGKVVVADVTFMQNQFEPEKVQAWGPGWASSGELLGFSDPCLCLFKDSVVVIPAARDWNTHCAIVLQACRLVWIAGCAGAVGVVFVWPGPLVQQMYPNLNFSHLTEIPAYIVPSSSEISGVVEGIPGDGAVAEMSLLYSADDRKQALEYEVLAQEEGLSSTATQLWEEFSICLKRILCCAPECYEDKKRPIRVLTLDGGGAKGISTICMLKEISKAIEDEEVEGNRSKDRQKRSLAQHFDLVVGTSAGGIIAMALGSGMALDEMEDFFNKSVREIFASRDTYWDQLQRGPGASAARRLEELIKEEWPKRTPFPCSADSPSVSIPYHRPQKNSGDLPGICMLTTLVSREPSRCCMLKSYISNGDHSIPYLPAVHRATILQCIRATSAAPYYLEEQLCHKDVCTGKFYSSDDTSSVDLGSVPKLKTESFLDSVHLEPVISTYRFVDGAISVNNPTCAAILEARALYPDHPLVIVSLGTGNGLARVPIKTYPAGVGVVLQNLITSVSDVSLADSFAEHMVGKEDAYFRFCPTGDCFNADLGTKDPEVLSLMQAEAKAYMKRPGVRAKLQELLCLL</sequence>
<evidence type="ECO:0000256" key="5">
    <source>
        <dbReference type="RuleBase" id="RU361262"/>
    </source>
</evidence>
<dbReference type="GO" id="GO:0006631">
    <property type="term" value="P:fatty acid metabolic process"/>
    <property type="evidence" value="ECO:0007669"/>
    <property type="project" value="TreeGrafter"/>
</dbReference>
<dbReference type="PANTHER" id="PTHR24185:SF1">
    <property type="entry name" value="CALCIUM-INDEPENDENT PHOSPHOLIPASE A2-GAMMA"/>
    <property type="match status" value="1"/>
</dbReference>
<keyword evidence="2 4" id="KW-0442">Lipid degradation</keyword>
<evidence type="ECO:0000256" key="3">
    <source>
        <dbReference type="ARBA" id="ARBA00023098"/>
    </source>
</evidence>
<dbReference type="SUPFAM" id="SSF52151">
    <property type="entry name" value="FabD/lysophospholipase-like"/>
    <property type="match status" value="1"/>
</dbReference>
<feature type="region of interest" description="Disordered" evidence="6">
    <location>
        <begin position="166"/>
        <end position="191"/>
    </location>
</feature>
<dbReference type="Pfam" id="PF01734">
    <property type="entry name" value="Patatin"/>
    <property type="match status" value="1"/>
</dbReference>
<dbReference type="Proteomes" id="UP000316726">
    <property type="component" value="Chromosome 2"/>
</dbReference>
<proteinExistence type="inferred from homology"/>
<dbReference type="GO" id="GO:0016042">
    <property type="term" value="P:lipid catabolic process"/>
    <property type="evidence" value="ECO:0007669"/>
    <property type="project" value="UniProtKB-UniRule"/>
</dbReference>
<evidence type="ECO:0000256" key="2">
    <source>
        <dbReference type="ARBA" id="ARBA00022963"/>
    </source>
</evidence>
<dbReference type="InterPro" id="IPR016035">
    <property type="entry name" value="Acyl_Trfase/lysoPLipase"/>
</dbReference>
<evidence type="ECO:0000259" key="7">
    <source>
        <dbReference type="PROSITE" id="PS51635"/>
    </source>
</evidence>
<feature type="active site" description="Proton acceptor" evidence="4">
    <location>
        <position position="1122"/>
    </location>
</feature>
<dbReference type="PROSITE" id="PS51635">
    <property type="entry name" value="PNPLA"/>
    <property type="match status" value="1"/>
</dbReference>
<evidence type="ECO:0000313" key="9">
    <source>
        <dbReference type="Proteomes" id="UP000316726"/>
    </source>
</evidence>
<accession>A0A5B8MJ12</accession>
<dbReference type="PANTHER" id="PTHR24185">
    <property type="entry name" value="CALCIUM-INDEPENDENT PHOSPHOLIPASE A2-GAMMA"/>
    <property type="match status" value="1"/>
</dbReference>
<evidence type="ECO:0000313" key="8">
    <source>
        <dbReference type="EMBL" id="QDZ19380.1"/>
    </source>
</evidence>
<gene>
    <name evidence="8" type="ORF">A3770_02p18980</name>
</gene>
<evidence type="ECO:0000256" key="1">
    <source>
        <dbReference type="ARBA" id="ARBA00022801"/>
    </source>
</evidence>
<feature type="short sequence motif" description="GXGXXG" evidence="4">
    <location>
        <begin position="876"/>
        <end position="881"/>
    </location>
</feature>
<protein>
    <recommendedName>
        <fullName evidence="5">Patatin</fullName>
        <ecNumber evidence="5">3.1.1.-</ecNumber>
    </recommendedName>
</protein>
<comment type="similarity">
    <text evidence="5">Belongs to the patatin family.</text>
</comment>
<evidence type="ECO:0000256" key="6">
    <source>
        <dbReference type="SAM" id="MobiDB-lite"/>
    </source>
</evidence>
<keyword evidence="1 4" id="KW-0378">Hydrolase</keyword>
<comment type="domain">
    <text evidence="5">The nitrogen atoms of the two glycine residues in the GGXR motif define the oxyanion hole, and stabilize the oxyanion that forms during the nucleophilic attack by the catalytic serine during substrate cleavage.</text>
</comment>
<dbReference type="Gene3D" id="3.40.1090.10">
    <property type="entry name" value="Cytosolic phospholipase A2 catalytic domain"/>
    <property type="match status" value="1"/>
</dbReference>
<reference evidence="8 9" key="1">
    <citation type="submission" date="2018-07" db="EMBL/GenBank/DDBJ databases">
        <title>The complete nuclear genome of the prasinophyte Chloropicon primus (CCMP1205).</title>
        <authorList>
            <person name="Pombert J.-F."/>
            <person name="Otis C."/>
            <person name="Turmel M."/>
            <person name="Lemieux C."/>
        </authorList>
    </citation>
    <scope>NUCLEOTIDE SEQUENCE [LARGE SCALE GENOMIC DNA]</scope>
    <source>
        <strain evidence="8 9">CCMP1205</strain>
    </source>
</reference>
<dbReference type="GO" id="GO:0004620">
    <property type="term" value="F:phospholipase activity"/>
    <property type="evidence" value="ECO:0007669"/>
    <property type="project" value="TreeGrafter"/>
</dbReference>